<evidence type="ECO:0000259" key="17">
    <source>
        <dbReference type="PROSITE" id="PS51473"/>
    </source>
</evidence>
<evidence type="ECO:0000313" key="19">
    <source>
        <dbReference type="Proteomes" id="UP000823674"/>
    </source>
</evidence>
<evidence type="ECO:0000256" key="4">
    <source>
        <dbReference type="ARBA" id="ARBA00022692"/>
    </source>
</evidence>
<dbReference type="PANTHER" id="PTHR27002:SF1006">
    <property type="entry name" value="PROTEIN KINASE DOMAIN-CONTAINING PROTEIN"/>
    <property type="match status" value="1"/>
</dbReference>
<evidence type="ECO:0000256" key="3">
    <source>
        <dbReference type="ARBA" id="ARBA00022679"/>
    </source>
</evidence>
<feature type="domain" description="Gnk2-homologous" evidence="17">
    <location>
        <begin position="43"/>
        <end position="151"/>
    </location>
</feature>
<dbReference type="InterPro" id="IPR000719">
    <property type="entry name" value="Prot_kinase_dom"/>
</dbReference>
<organism evidence="18 19">
    <name type="scientific">Brassica rapa subsp. trilocularis</name>
    <dbReference type="NCBI Taxonomy" id="1813537"/>
    <lineage>
        <taxon>Eukaryota</taxon>
        <taxon>Viridiplantae</taxon>
        <taxon>Streptophyta</taxon>
        <taxon>Embryophyta</taxon>
        <taxon>Tracheophyta</taxon>
        <taxon>Spermatophyta</taxon>
        <taxon>Magnoliopsida</taxon>
        <taxon>eudicotyledons</taxon>
        <taxon>Gunneridae</taxon>
        <taxon>Pentapetalae</taxon>
        <taxon>rosids</taxon>
        <taxon>malvids</taxon>
        <taxon>Brassicales</taxon>
        <taxon>Brassicaceae</taxon>
        <taxon>Brassiceae</taxon>
        <taxon>Brassica</taxon>
    </lineage>
</organism>
<reference evidence="18 19" key="1">
    <citation type="submission" date="2021-03" db="EMBL/GenBank/DDBJ databases">
        <authorList>
            <person name="King G.J."/>
            <person name="Bancroft I."/>
            <person name="Baten A."/>
            <person name="Bloomfield J."/>
            <person name="Borpatragohain P."/>
            <person name="He Z."/>
            <person name="Irish N."/>
            <person name="Irwin J."/>
            <person name="Liu K."/>
            <person name="Mauleon R.P."/>
            <person name="Moore J."/>
            <person name="Morris R."/>
            <person name="Ostergaard L."/>
            <person name="Wang B."/>
            <person name="Wells R."/>
        </authorList>
    </citation>
    <scope>NUCLEOTIDE SEQUENCE [LARGE SCALE GENOMIC DNA]</scope>
    <source>
        <strain evidence="18">R-o-18</strain>
        <tissue evidence="18">Leaf</tissue>
    </source>
</reference>
<dbReference type="InterPro" id="IPR008271">
    <property type="entry name" value="Ser/Thr_kinase_AS"/>
</dbReference>
<evidence type="ECO:0000256" key="15">
    <source>
        <dbReference type="SAM" id="Phobius"/>
    </source>
</evidence>
<gene>
    <name evidence="18" type="primary">A01p015100.1_BraROA</name>
    <name evidence="18" type="ORF">IGI04_001269</name>
</gene>
<evidence type="ECO:0000256" key="5">
    <source>
        <dbReference type="ARBA" id="ARBA00022729"/>
    </source>
</evidence>
<dbReference type="CDD" id="cd23509">
    <property type="entry name" value="Gnk2-like"/>
    <property type="match status" value="1"/>
</dbReference>
<dbReference type="SMART" id="SM00220">
    <property type="entry name" value="S_TKc"/>
    <property type="match status" value="1"/>
</dbReference>
<dbReference type="PANTHER" id="PTHR27002">
    <property type="entry name" value="RECEPTOR-LIKE SERINE/THREONINE-PROTEIN KINASE SD1-8"/>
    <property type="match status" value="1"/>
</dbReference>
<feature type="transmembrane region" description="Helical" evidence="15">
    <location>
        <begin position="269"/>
        <end position="290"/>
    </location>
</feature>
<keyword evidence="5" id="KW-0732">Signal</keyword>
<comment type="caution">
    <text evidence="18">The sequence shown here is derived from an EMBL/GenBank/DDBJ whole genome shotgun (WGS) entry which is preliminary data.</text>
</comment>
<evidence type="ECO:0000256" key="8">
    <source>
        <dbReference type="ARBA" id="ARBA00022777"/>
    </source>
</evidence>
<evidence type="ECO:0000313" key="18">
    <source>
        <dbReference type="EMBL" id="KAG5413702.1"/>
    </source>
</evidence>
<evidence type="ECO:0000256" key="7">
    <source>
        <dbReference type="ARBA" id="ARBA00022741"/>
    </source>
</evidence>
<dbReference type="Gene3D" id="1.10.510.10">
    <property type="entry name" value="Transferase(Phosphotransferase) domain 1"/>
    <property type="match status" value="1"/>
</dbReference>
<keyword evidence="7" id="KW-0547">Nucleotide-binding</keyword>
<evidence type="ECO:0000259" key="16">
    <source>
        <dbReference type="PROSITE" id="PS50011"/>
    </source>
</evidence>
<feature type="domain" description="Protein kinase" evidence="16">
    <location>
        <begin position="315"/>
        <end position="585"/>
    </location>
</feature>
<dbReference type="Gene3D" id="3.30.200.20">
    <property type="entry name" value="Phosphorylase Kinase, domain 1"/>
    <property type="match status" value="1"/>
</dbReference>
<dbReference type="SUPFAM" id="SSF56112">
    <property type="entry name" value="Protein kinase-like (PK-like)"/>
    <property type="match status" value="1"/>
</dbReference>
<dbReference type="EMBL" id="JADBGQ010000001">
    <property type="protein sequence ID" value="KAG5413702.1"/>
    <property type="molecule type" value="Genomic_DNA"/>
</dbReference>
<evidence type="ECO:0000256" key="11">
    <source>
        <dbReference type="ARBA" id="ARBA00023136"/>
    </source>
</evidence>
<proteinExistence type="predicted"/>
<comment type="subcellular location">
    <subcellularLocation>
        <location evidence="1">Membrane</location>
        <topology evidence="1">Single-pass membrane protein</topology>
    </subcellularLocation>
</comment>
<feature type="region of interest" description="Disordered" evidence="14">
    <location>
        <begin position="953"/>
        <end position="974"/>
    </location>
</feature>
<keyword evidence="10 15" id="KW-1133">Transmembrane helix</keyword>
<dbReference type="InterPro" id="IPR038408">
    <property type="entry name" value="GNK2_sf"/>
</dbReference>
<keyword evidence="12" id="KW-0675">Receptor</keyword>
<evidence type="ECO:0008006" key="20">
    <source>
        <dbReference type="Google" id="ProtNLM"/>
    </source>
</evidence>
<name>A0ABQ7NS59_BRACM</name>
<protein>
    <recommendedName>
        <fullName evidence="20">Protein kinase domain-containing protein</fullName>
    </recommendedName>
</protein>
<keyword evidence="4 15" id="KW-0812">Transmembrane</keyword>
<dbReference type="Pfam" id="PF01657">
    <property type="entry name" value="Stress-antifung"/>
    <property type="match status" value="1"/>
</dbReference>
<keyword evidence="19" id="KW-1185">Reference proteome</keyword>
<keyword evidence="11 15" id="KW-0472">Membrane</keyword>
<evidence type="ECO:0000256" key="12">
    <source>
        <dbReference type="ARBA" id="ARBA00023170"/>
    </source>
</evidence>
<dbReference type="Pfam" id="PF07714">
    <property type="entry name" value="PK_Tyr_Ser-Thr"/>
    <property type="match status" value="1"/>
</dbReference>
<dbReference type="Proteomes" id="UP000823674">
    <property type="component" value="Chromosome A01"/>
</dbReference>
<dbReference type="Gene3D" id="3.30.430.20">
    <property type="entry name" value="Gnk2 domain, C-X8-C-X2-C motif"/>
    <property type="match status" value="1"/>
</dbReference>
<accession>A0ABQ7NS59</accession>
<keyword evidence="6" id="KW-0677">Repeat</keyword>
<dbReference type="InterPro" id="IPR011009">
    <property type="entry name" value="Kinase-like_dom_sf"/>
</dbReference>
<evidence type="ECO:0000256" key="9">
    <source>
        <dbReference type="ARBA" id="ARBA00022840"/>
    </source>
</evidence>
<dbReference type="InterPro" id="IPR024438">
    <property type="entry name" value="Staygreen"/>
</dbReference>
<dbReference type="InterPro" id="IPR001245">
    <property type="entry name" value="Ser-Thr/Tyr_kinase_cat_dom"/>
</dbReference>
<evidence type="ECO:0000256" key="2">
    <source>
        <dbReference type="ARBA" id="ARBA00022527"/>
    </source>
</evidence>
<dbReference type="PROSITE" id="PS51473">
    <property type="entry name" value="GNK2"/>
    <property type="match status" value="1"/>
</dbReference>
<dbReference type="PROSITE" id="PS50011">
    <property type="entry name" value="PROTEIN_KINASE_DOM"/>
    <property type="match status" value="1"/>
</dbReference>
<evidence type="ECO:0000256" key="10">
    <source>
        <dbReference type="ARBA" id="ARBA00022989"/>
    </source>
</evidence>
<feature type="transmembrane region" description="Helical" evidence="15">
    <location>
        <begin position="23"/>
        <end position="44"/>
    </location>
</feature>
<dbReference type="Pfam" id="PF12638">
    <property type="entry name" value="Staygreen"/>
    <property type="match status" value="1"/>
</dbReference>
<keyword evidence="8" id="KW-0418">Kinase</keyword>
<keyword evidence="13" id="KW-0325">Glycoprotein</keyword>
<dbReference type="InterPro" id="IPR002902">
    <property type="entry name" value="GNK2"/>
</dbReference>
<keyword evidence="2" id="KW-0723">Serine/threonine-protein kinase</keyword>
<keyword evidence="9" id="KW-0067">ATP-binding</keyword>
<keyword evidence="3" id="KW-0808">Transferase</keyword>
<sequence>MKRIRHTPDTSTISENMINNKSFLFSIILYFSLTITTSVILVSAQDQQCLAKGSFNTNSTFNKNRLLLLSSLPSNVTSQNNFFYNSSLGQDRDRIYALAMCIPDTETEDCSNCVKTTSDGLIKTCPNSTEAFHWSGGEKTLCFVRYSTRSFIGSPDMDPRQILPNATDIRSNLTDFDGIWQDLMLRMVESASSKYYEAETTPLTSTSSRDTMTIYTIMQCTSDNCCRGKQGGLVTRPNCVFRWEFYPFYGAFRNTSPPAKKDGSSTVKIVVPVLVVGSLLILAVVGYVLYRRRKKNNKDSLREAYQELDIATSDFSEESKLGEGGFGPVYKGKLQNGEDIAVKRLALSSGQGEEEFKNEVLLLSKLQHRNLVKLLGFCLKGEERLLIYEFVPNSSLDHFIFEVAKQDHTLSLKASWSTRYSIIENIARGILYLHEDSRLKIIHRDLKPSNILLDYQMNPKISDFGMARLFESDDHTQGLTTSRYIAQGRFSVKTDVYSYGIMVLEIICGRKNNSFQPSGVALHAWTNWRGDRALDIVDSVIKENVSRNEMMKCINIGLLCVQESVTRRPNMNSVVHWLKSNSVTLPVPSTPAYVVHSESGEASRVSQSTVNVSITELEPLNSKSCKPIQLQLNRKRTLGSVRQVHDQGPVNIRRNGSVFGRSEMEKVKIQRLKLSSKRKVTSFQCPNTLRNRVSFVVRSLAKGRVEMCSLSASLLLPTKLKPAYSDNRSNSNSSLFLANRRRPKRKNQSIVPMARLFGPAIFESSKLKVLFLGVDEKKHPLTLPRTYTLTHSDITAKLTLAISNSINNSQLQGWANRLYRDEVVAEWKKVRGKMSLHVHCHISGGHFLLDLFAKFRYYIFCKELPVVLKAFVHGDVNLLNHHPELQEALVYVYFHSNVNEFNRVECWGPLWEATSPDGHRTQTLPEKQCVDECSCCFPPVSSIPWSHSLSNEGVDSYSGTQGEGMSTPSPEKLY</sequence>
<evidence type="ECO:0000256" key="13">
    <source>
        <dbReference type="ARBA" id="ARBA00023180"/>
    </source>
</evidence>
<evidence type="ECO:0000256" key="1">
    <source>
        <dbReference type="ARBA" id="ARBA00004167"/>
    </source>
</evidence>
<dbReference type="PROSITE" id="PS00108">
    <property type="entry name" value="PROTEIN_KINASE_ST"/>
    <property type="match status" value="1"/>
</dbReference>
<evidence type="ECO:0000256" key="14">
    <source>
        <dbReference type="SAM" id="MobiDB-lite"/>
    </source>
</evidence>
<evidence type="ECO:0000256" key="6">
    <source>
        <dbReference type="ARBA" id="ARBA00022737"/>
    </source>
</evidence>